<evidence type="ECO:0000256" key="1">
    <source>
        <dbReference type="SAM" id="Phobius"/>
    </source>
</evidence>
<proteinExistence type="predicted"/>
<dbReference type="EMBL" id="NESQ01000192">
    <property type="protein sequence ID" value="PUU76313.1"/>
    <property type="molecule type" value="Genomic_DNA"/>
</dbReference>
<sequence length="158" mass="18097">MYSSFLFNAINHIPIPFYTNSKAGGQATGRMAVFFSAFFFGFFFGFFSYLFFLTFSFLIFSPSLFLSTFLPFSTSLPFPSILHQSQFLYVRIAAPERKETREPRRGSRINFMLERALSCTRGRPMLRARYAVSCYGTALYVRGSVRSGSCLGVFLQYL</sequence>
<keyword evidence="3" id="KW-1185">Reference proteome</keyword>
<protein>
    <submittedName>
        <fullName evidence="2">Uncharacterized protein</fullName>
    </submittedName>
</protein>
<name>A0A2T6ZLG0_TUBBO</name>
<dbReference type="AlphaFoldDB" id="A0A2T6ZLG0"/>
<organism evidence="2 3">
    <name type="scientific">Tuber borchii</name>
    <name type="common">White truffle</name>
    <dbReference type="NCBI Taxonomy" id="42251"/>
    <lineage>
        <taxon>Eukaryota</taxon>
        <taxon>Fungi</taxon>
        <taxon>Dikarya</taxon>
        <taxon>Ascomycota</taxon>
        <taxon>Pezizomycotina</taxon>
        <taxon>Pezizomycetes</taxon>
        <taxon>Pezizales</taxon>
        <taxon>Tuberaceae</taxon>
        <taxon>Tuber</taxon>
    </lineage>
</organism>
<keyword evidence="1" id="KW-0812">Transmembrane</keyword>
<evidence type="ECO:0000313" key="2">
    <source>
        <dbReference type="EMBL" id="PUU76313.1"/>
    </source>
</evidence>
<evidence type="ECO:0000313" key="3">
    <source>
        <dbReference type="Proteomes" id="UP000244722"/>
    </source>
</evidence>
<keyword evidence="1" id="KW-1133">Transmembrane helix</keyword>
<dbReference type="Proteomes" id="UP000244722">
    <property type="component" value="Unassembled WGS sequence"/>
</dbReference>
<feature type="transmembrane region" description="Helical" evidence="1">
    <location>
        <begin position="31"/>
        <end position="52"/>
    </location>
</feature>
<gene>
    <name evidence="2" type="ORF">B9Z19DRAFT_259485</name>
</gene>
<accession>A0A2T6ZLG0</accession>
<reference evidence="2 3" key="1">
    <citation type="submission" date="2017-04" db="EMBL/GenBank/DDBJ databases">
        <title>Draft genome sequence of Tuber borchii Vittad., a whitish edible truffle.</title>
        <authorList>
            <consortium name="DOE Joint Genome Institute"/>
            <person name="Murat C."/>
            <person name="Kuo A."/>
            <person name="Barry K.W."/>
            <person name="Clum A."/>
            <person name="Dockter R.B."/>
            <person name="Fauchery L."/>
            <person name="Iotti M."/>
            <person name="Kohler A."/>
            <person name="Labutti K."/>
            <person name="Lindquist E.A."/>
            <person name="Lipzen A."/>
            <person name="Ohm R.A."/>
            <person name="Wang M."/>
            <person name="Grigoriev I.V."/>
            <person name="Zambonelli A."/>
            <person name="Martin F.M."/>
        </authorList>
    </citation>
    <scope>NUCLEOTIDE SEQUENCE [LARGE SCALE GENOMIC DNA]</scope>
    <source>
        <strain evidence="2 3">Tbo3840</strain>
    </source>
</reference>
<comment type="caution">
    <text evidence="2">The sequence shown here is derived from an EMBL/GenBank/DDBJ whole genome shotgun (WGS) entry which is preliminary data.</text>
</comment>
<keyword evidence="1" id="KW-0472">Membrane</keyword>